<dbReference type="PANTHER" id="PTHR42743">
    <property type="entry name" value="AMINO-ACID AMINOTRANSFERASE"/>
    <property type="match status" value="1"/>
</dbReference>
<evidence type="ECO:0000313" key="2">
    <source>
        <dbReference type="EMBL" id="MDC8831281.1"/>
    </source>
</evidence>
<dbReference type="InterPro" id="IPR050571">
    <property type="entry name" value="Class-IV_PLP-Dep_Aminotrnsfr"/>
</dbReference>
<comment type="caution">
    <text evidence="2">The sequence shown here is derived from an EMBL/GenBank/DDBJ whole genome shotgun (WGS) entry which is preliminary data.</text>
</comment>
<gene>
    <name evidence="2" type="ORF">OIK42_10960</name>
</gene>
<comment type="similarity">
    <text evidence="1">Belongs to the class-IV pyridoxal-phosphate-dependent aminotransferase family.</text>
</comment>
<dbReference type="GO" id="GO:0016787">
    <property type="term" value="F:hydrolase activity"/>
    <property type="evidence" value="ECO:0007669"/>
    <property type="project" value="UniProtKB-KW"/>
</dbReference>
<protein>
    <submittedName>
        <fullName evidence="2">HAD family hydrolase</fullName>
    </submittedName>
</protein>
<dbReference type="Proteomes" id="UP001218788">
    <property type="component" value="Unassembled WGS sequence"/>
</dbReference>
<keyword evidence="3" id="KW-1185">Reference proteome</keyword>
<reference evidence="2 3" key="1">
    <citation type="submission" date="2022-10" db="EMBL/GenBank/DDBJ databases">
        <title>Alteromonas sp. chi3 Genome sequencing.</title>
        <authorList>
            <person name="Park S."/>
        </authorList>
    </citation>
    <scope>NUCLEOTIDE SEQUENCE [LARGE SCALE GENOMIC DNA]</scope>
    <source>
        <strain evidence="3">chi3</strain>
    </source>
</reference>
<organism evidence="2 3">
    <name type="scientific">Alteromonas gilva</name>
    <dbReference type="NCBI Taxonomy" id="2987522"/>
    <lineage>
        <taxon>Bacteria</taxon>
        <taxon>Pseudomonadati</taxon>
        <taxon>Pseudomonadota</taxon>
        <taxon>Gammaproteobacteria</taxon>
        <taxon>Alteromonadales</taxon>
        <taxon>Alteromonadaceae</taxon>
        <taxon>Alteromonas/Salinimonas group</taxon>
        <taxon>Alteromonas</taxon>
    </lineage>
</organism>
<dbReference type="RefSeq" id="WP_273640487.1">
    <property type="nucleotide sequence ID" value="NZ_JAQQXP010000001.1"/>
</dbReference>
<accession>A0ABT5L446</accession>
<keyword evidence="2" id="KW-0378">Hydrolase</keyword>
<dbReference type="PANTHER" id="PTHR42743:SF11">
    <property type="entry name" value="AMINODEOXYCHORISMATE LYASE"/>
    <property type="match status" value="1"/>
</dbReference>
<dbReference type="InterPro" id="IPR027417">
    <property type="entry name" value="P-loop_NTPase"/>
</dbReference>
<dbReference type="SUPFAM" id="SSF52540">
    <property type="entry name" value="P-loop containing nucleoside triphosphate hydrolases"/>
    <property type="match status" value="1"/>
</dbReference>
<evidence type="ECO:0000313" key="3">
    <source>
        <dbReference type="Proteomes" id="UP001218788"/>
    </source>
</evidence>
<dbReference type="EMBL" id="JAQQXP010000001">
    <property type="protein sequence ID" value="MDC8831281.1"/>
    <property type="molecule type" value="Genomic_DNA"/>
</dbReference>
<dbReference type="Pfam" id="PF19798">
    <property type="entry name" value="Sulfotransfer_5"/>
    <property type="match status" value="1"/>
</dbReference>
<dbReference type="Gene3D" id="3.40.50.300">
    <property type="entry name" value="P-loop containing nucleotide triphosphate hydrolases"/>
    <property type="match status" value="1"/>
</dbReference>
<sequence>MHIAMWSGPRNLSTAMMYSFAARADCAVWDEPFYAPYLKYSGQQHPMQEAIFAKEETDPAKVAQRCIGPIPDNKTLFYQKHMPHHMLNSFPMEWVSKLCNVFLIRHPARVIASYARKNGEPSLTDIGLPQQAELFQRIVTDTHRVPIVVDSSDIRQDPAAMLAKLCHAIGIAWTPDMLRWQPGGHRSDGAWAPHWYPEVWKSDGFADAEPPIPDIPAHLQPLLDEAMSYYTQLSAFKIAPQAT</sequence>
<name>A0ABT5L446_9ALTE</name>
<proteinExistence type="inferred from homology"/>
<evidence type="ECO:0000256" key="1">
    <source>
        <dbReference type="ARBA" id="ARBA00009320"/>
    </source>
</evidence>